<sequence length="525" mass="55108">MTLRDYLIVFRHYGALIVATILAAATLTWVLTPAHAQGPVTSYTATATLLAASSENPQLPPSLPLGRIALYVTTGVVPVRVAKKVGFVGQPTELAGRIDVGQDSEAMALTITSSNTDSKRAGLIVNTFADEAVAFFSGTRPEAAGTRLSILQRGIPVAEAHKGTLIPPGRPQRTGLAAGLGLLLGLAIALVLNRLDSRMRSREEIQEALGLPIIAEVPKLARGQRASAGTLVVTEPLSPFADGYRAARTAISHTLGRSAKPSDMSPRERRGTRTNHTPWVLVTSANPGDGKTTSVGNLAASFAESGKSVLVLDADLRSPDTHNVFDVPQGAGISDYLTDPDFGPLSNLVRPTNLPGVKIITAGTQLEHPTSLASRMVALQEGTRQLADVVIVDSAPLLAASEVFDLLPLVDTIMLVVRSGRLSETSGNRVSELLGRFRVPVSGVLLIGTSRSRGHGYGYGYGYGESGRRRSEKPVDHRAQRGAFDPAADEDGQSSDIDTHGSSGPRSAAVPGSGARSPRANRATG</sequence>
<gene>
    <name evidence="5" type="ORF">KLO01_28650</name>
</gene>
<keyword evidence="2" id="KW-0067">ATP-binding</keyword>
<dbReference type="OrthoDB" id="9812433at2"/>
<dbReference type="InterPro" id="IPR005702">
    <property type="entry name" value="Wzc-like_C"/>
</dbReference>
<organism evidence="5 6">
    <name type="scientific">Knoellia locipacati</name>
    <dbReference type="NCBI Taxonomy" id="882824"/>
    <lineage>
        <taxon>Bacteria</taxon>
        <taxon>Bacillati</taxon>
        <taxon>Actinomycetota</taxon>
        <taxon>Actinomycetes</taxon>
        <taxon>Micrococcales</taxon>
        <taxon>Intrasporangiaceae</taxon>
        <taxon>Knoellia</taxon>
    </lineage>
</organism>
<dbReference type="Pfam" id="PF01656">
    <property type="entry name" value="CbiA"/>
    <property type="match status" value="1"/>
</dbReference>
<protein>
    <recommendedName>
        <fullName evidence="4">CobQ/CobB/MinD/ParA nucleotide binding domain-containing protein</fullName>
    </recommendedName>
</protein>
<feature type="region of interest" description="Disordered" evidence="3">
    <location>
        <begin position="252"/>
        <end position="274"/>
    </location>
</feature>
<name>A0A512T3M3_9MICO</name>
<feature type="domain" description="CobQ/CobB/MinD/ParA nucleotide binding" evidence="4">
    <location>
        <begin position="281"/>
        <end position="325"/>
    </location>
</feature>
<feature type="compositionally biased region" description="Basic and acidic residues" evidence="3">
    <location>
        <begin position="466"/>
        <end position="479"/>
    </location>
</feature>
<dbReference type="InterPro" id="IPR027417">
    <property type="entry name" value="P-loop_NTPase"/>
</dbReference>
<dbReference type="CDD" id="cd05387">
    <property type="entry name" value="BY-kinase"/>
    <property type="match status" value="1"/>
</dbReference>
<feature type="region of interest" description="Disordered" evidence="3">
    <location>
        <begin position="463"/>
        <end position="525"/>
    </location>
</feature>
<proteinExistence type="predicted"/>
<dbReference type="Gene3D" id="3.40.50.300">
    <property type="entry name" value="P-loop containing nucleotide triphosphate hydrolases"/>
    <property type="match status" value="1"/>
</dbReference>
<dbReference type="RefSeq" id="WP_147066305.1">
    <property type="nucleotide sequence ID" value="NZ_BAABDN010000003.1"/>
</dbReference>
<evidence type="ECO:0000259" key="4">
    <source>
        <dbReference type="Pfam" id="PF01656"/>
    </source>
</evidence>
<keyword evidence="6" id="KW-1185">Reference proteome</keyword>
<comment type="caution">
    <text evidence="5">The sequence shown here is derived from an EMBL/GenBank/DDBJ whole genome shotgun (WGS) entry which is preliminary data.</text>
</comment>
<keyword evidence="1" id="KW-0547">Nucleotide-binding</keyword>
<evidence type="ECO:0000256" key="3">
    <source>
        <dbReference type="SAM" id="MobiDB-lite"/>
    </source>
</evidence>
<evidence type="ECO:0000256" key="1">
    <source>
        <dbReference type="ARBA" id="ARBA00022741"/>
    </source>
</evidence>
<reference evidence="5 6" key="1">
    <citation type="submission" date="2019-07" db="EMBL/GenBank/DDBJ databases">
        <title>Whole genome shotgun sequence of Knoellia locipacati NBRC 109775.</title>
        <authorList>
            <person name="Hosoyama A."/>
            <person name="Uohara A."/>
            <person name="Ohji S."/>
            <person name="Ichikawa N."/>
        </authorList>
    </citation>
    <scope>NUCLEOTIDE SEQUENCE [LARGE SCALE GENOMIC DNA]</scope>
    <source>
        <strain evidence="5 6">NBRC 109775</strain>
    </source>
</reference>
<accession>A0A512T3M3</accession>
<dbReference type="PANTHER" id="PTHR32309">
    <property type="entry name" value="TYROSINE-PROTEIN KINASE"/>
    <property type="match status" value="1"/>
</dbReference>
<dbReference type="InterPro" id="IPR002586">
    <property type="entry name" value="CobQ/CobB/MinD/ParA_Nub-bd_dom"/>
</dbReference>
<dbReference type="PANTHER" id="PTHR32309:SF31">
    <property type="entry name" value="CAPSULAR EXOPOLYSACCHARIDE FAMILY"/>
    <property type="match status" value="1"/>
</dbReference>
<evidence type="ECO:0000256" key="2">
    <source>
        <dbReference type="ARBA" id="ARBA00022840"/>
    </source>
</evidence>
<evidence type="ECO:0000313" key="5">
    <source>
        <dbReference type="EMBL" id="GEQ14818.1"/>
    </source>
</evidence>
<dbReference type="EMBL" id="BKBA01000011">
    <property type="protein sequence ID" value="GEQ14818.1"/>
    <property type="molecule type" value="Genomic_DNA"/>
</dbReference>
<evidence type="ECO:0000313" key="6">
    <source>
        <dbReference type="Proteomes" id="UP000321793"/>
    </source>
</evidence>
<dbReference type="InterPro" id="IPR050445">
    <property type="entry name" value="Bact_polysacc_biosynth/exp"/>
</dbReference>
<dbReference type="Proteomes" id="UP000321793">
    <property type="component" value="Unassembled WGS sequence"/>
</dbReference>
<dbReference type="SUPFAM" id="SSF52540">
    <property type="entry name" value="P-loop containing nucleoside triphosphate hydrolases"/>
    <property type="match status" value="1"/>
</dbReference>
<feature type="compositionally biased region" description="Polar residues" evidence="3">
    <location>
        <begin position="494"/>
        <end position="505"/>
    </location>
</feature>
<dbReference type="AlphaFoldDB" id="A0A512T3M3"/>